<evidence type="ECO:0000256" key="1">
    <source>
        <dbReference type="SAM" id="Coils"/>
    </source>
</evidence>
<keyword evidence="5" id="KW-1185">Reference proteome</keyword>
<reference evidence="4 5" key="1">
    <citation type="journal article" date="2017" name="BMC Genomics">
        <title>Whole-genome assembly of Babesia ovata and comparative genomics between closely related pathogens.</title>
        <authorList>
            <person name="Yamagishi J."/>
            <person name="Asada M."/>
            <person name="Hakimi H."/>
            <person name="Tanaka T.Q."/>
            <person name="Sugimoto C."/>
            <person name="Kawazu S."/>
        </authorList>
    </citation>
    <scope>NUCLEOTIDE SEQUENCE [LARGE SCALE GENOMIC DNA]</scope>
    <source>
        <strain evidence="4 5">Miyake</strain>
    </source>
</reference>
<evidence type="ECO:0000256" key="3">
    <source>
        <dbReference type="SAM" id="Phobius"/>
    </source>
</evidence>
<comment type="caution">
    <text evidence="4">The sequence shown here is derived from an EMBL/GenBank/DDBJ whole genome shotgun (WGS) entry which is preliminary data.</text>
</comment>
<evidence type="ECO:0000313" key="5">
    <source>
        <dbReference type="Proteomes" id="UP000236319"/>
    </source>
</evidence>
<dbReference type="RefSeq" id="XP_028869656.1">
    <property type="nucleotide sequence ID" value="XM_029013823.1"/>
</dbReference>
<keyword evidence="3" id="KW-0812">Transmembrane</keyword>
<proteinExistence type="predicted"/>
<dbReference type="EMBL" id="BDSA01000045">
    <property type="protein sequence ID" value="GBE63413.1"/>
    <property type="molecule type" value="Genomic_DNA"/>
</dbReference>
<accession>A0A2H6KK93</accession>
<gene>
    <name evidence="4" type="ORF">BOVATA_049060</name>
</gene>
<dbReference type="Proteomes" id="UP000236319">
    <property type="component" value="Unassembled WGS sequence"/>
</dbReference>
<feature type="coiled-coil region" evidence="1">
    <location>
        <begin position="147"/>
        <end position="205"/>
    </location>
</feature>
<sequence>MKKRALGDIESRRISLAELSGQLSGFIGDGDEVKDAILKGLHSNVNQLIRLLQASCGDGKCNCNINNFSDDHLKNLQEKFTKYDKIATKIDSLKKQKDEKSKAPQGAPPVSDAEIDSLTREIKNLIEEIFSQSSLLTTQITTVIEAVQRKITALDSKKNEVDKLQSQVNELKKKIDAKKNNDDQLKNLKNELEARKKALKIAQDLFPEKESKSLDSHQKSMSSLKSLDKLCQHCDEVSKINKNHDGNCAEILKNLTEGLEKFLGYEKGNYTGEGIVYSDLDRLCDGVMSFLHGVLSGVQDDDNVTTYDTDTLKNVIDTLHNSVGKGRQAFGNAVSQVEGKTNKVTEGLSSLIGVNYYNQVNEQEGKTLIEQWKTWKSTLTSITRELSNIKNTPLNELDSTLKTRVLHEMKPITTAVTMLLDSAGNETLRDQVSVVDRTLAEEYTNIHNAMEALKDEQMGRIKAIRQSLTDAQKLVANQLGNDIDSFRNKVLQKFNEIQTEVSKVYGTLEQKKIALELLLKEAETHFSEISTGVGKEGNRSASIYHNWGDLKQQIEDTVSNVAKNAGSYGSLVAIVTGIQEYAEKFRDDNSGRQNFDTIVGTWIKSILESEAVKGALAWWVKYYKDKFTGTKLSGITERTIKNGSDTKLRDAITSAIKKALEQEIAKAGALVAKSIKETEDTVNANKKIDVYVSAVKKCCKQFATEIGGKLQEGSFSSLFGKISESISNNSDLSKSESGLPSNATDDLRSAILSILSALSNIAMRTSAQLGNFANTAKMENVEKAIETIKNIGEQFGNNGTGGTIDRFLQKVIPQIKALGTLLENSKSKLPEEVEKLKEILDKLNNMSKDIDDGKIKTKREDAGALVLKLQNELNGQLETIRQDLDHADAFLQTTINALEKAISDAFKKLYKEVRKIFCKQKLADLEAFKCLVEKQKSEIENTITLDSMSGVKGLMNLMETQNDKIFDILIDDKFNNATKNVKEYLHEILLYTSSQSRSRQVDRLKQQLDKLLSHLKLENPNKQYHFDYTFTTDLAALNDAITALTPKQFNGHKHPELLDALTAGAKRLAGELGKQYVNRYSGLKWADIGEPDREKCAKVLLTSLYTVNTNVNKLHKFCVVRCKFNKINKSTELGIFLSEQGYDVSNKDKQNGELHDGISMTGGKIYKNLESTIDDADQDLHLPSCQPKAQNKFNVLAILECLVTHLNQYNQVSHMSTLSANRHPCSVKDMLSWLSGLPHNHIYNQLKDHITNLFKVPDKSDPSKKILQPIEAHPSSFSDDKVHRAIKRVASRCQTLICTIAGHGDALTTYGCDFASNALQLQYPSNPAACFDTLVDLLRRLYSPLKFLQIQCKYSARDFGWRDCQYGNGVEPSNWQCKDHPRGKANEQPNSKPACRSACQPTCEPTCQPTSPLMSYLNDCLPGHLPHQLTTVGCSYKCVTCSSGSRNMPCLIPLGFRIFSGSTKTGKDICLVLNDMCGRHGVFTSLYSMLTCITVPPPQTLCDIFTFYCSLTQSWKPMLDSQNTEVLHPIQKAICKQIIDGVTCKYSDAAMLLRPCRLLHESSTPHAHTIDAGVDLKYLTGCNENSCGGFMQPLNYAGYSTLAPKYADKYLSYLVYSCPQLQKFLEEFKKVFCDISCYNSGCSSCVSSDGCKVGKHGAETCECRSIKHCKGVMSAFYKCGFMYADAVYKGTKKCHILIKAIESILKSKLLKNFLEAIDDFMFCVRKNFIWTLLALWSLSLLYLLHIAVVRLDVLRIRSHLRSPSSHRIAAQSLLAAARVKALANVKYFSP</sequence>
<feature type="transmembrane region" description="Helical" evidence="3">
    <location>
        <begin position="1728"/>
        <end position="1751"/>
    </location>
</feature>
<dbReference type="SUPFAM" id="SSF48371">
    <property type="entry name" value="ARM repeat"/>
    <property type="match status" value="1"/>
</dbReference>
<keyword evidence="3" id="KW-1133">Transmembrane helix</keyword>
<organism evidence="4 5">
    <name type="scientific">Babesia ovata</name>
    <dbReference type="NCBI Taxonomy" id="189622"/>
    <lineage>
        <taxon>Eukaryota</taxon>
        <taxon>Sar</taxon>
        <taxon>Alveolata</taxon>
        <taxon>Apicomplexa</taxon>
        <taxon>Aconoidasida</taxon>
        <taxon>Piroplasmida</taxon>
        <taxon>Babesiidae</taxon>
        <taxon>Babesia</taxon>
    </lineage>
</organism>
<evidence type="ECO:0000313" key="4">
    <source>
        <dbReference type="EMBL" id="GBE63413.1"/>
    </source>
</evidence>
<evidence type="ECO:0008006" key="6">
    <source>
        <dbReference type="Google" id="ProtNLM"/>
    </source>
</evidence>
<dbReference type="PANTHER" id="PTHR23159">
    <property type="entry name" value="CENTROSOMAL PROTEIN 2"/>
    <property type="match status" value="1"/>
</dbReference>
<keyword evidence="3" id="KW-0472">Membrane</keyword>
<evidence type="ECO:0000256" key="2">
    <source>
        <dbReference type="SAM" id="MobiDB-lite"/>
    </source>
</evidence>
<dbReference type="GeneID" id="39877183"/>
<dbReference type="VEuPathDB" id="PiroplasmaDB:BOVATA_049060"/>
<dbReference type="OrthoDB" id="295473at2759"/>
<protein>
    <recommendedName>
        <fullName evidence="6">C3H1-type domain-containing protein</fullName>
    </recommendedName>
</protein>
<feature type="region of interest" description="Disordered" evidence="2">
    <location>
        <begin position="94"/>
        <end position="114"/>
    </location>
</feature>
<dbReference type="InterPro" id="IPR016024">
    <property type="entry name" value="ARM-type_fold"/>
</dbReference>
<keyword evidence="1" id="KW-0175">Coiled coil</keyword>
<name>A0A2H6KK93_9APIC</name>
<dbReference type="PANTHER" id="PTHR23159:SF31">
    <property type="entry name" value="CENTROSOME-ASSOCIATED PROTEIN CEP250 ISOFORM X1"/>
    <property type="match status" value="1"/>
</dbReference>